<sequence length="199" mass="23012">MVPGDTGFNLRDFESFCDVLSQRDGNMEGINLKRRTIRVNILARPSYQLTKLTCSRVRADIAAELTSRLRCLNENTTNFNIKQAFRCSITLFLKTNSHSAILMSSILVPGRLFFTEHLRKLTNRIQRPTRSVFRMLHIIEALPINKGKTRTAQLRIIPSQQREMCNDLQLQQPLKTDTFSYLSTDELKFQIKVVESNDF</sequence>
<dbReference type="AlphaFoldDB" id="D2A1D3"/>
<dbReference type="HOGENOM" id="CLU_1373843_0_0_1"/>
<proteinExistence type="predicted"/>
<dbReference type="EMBL" id="KQ971338">
    <property type="protein sequence ID" value="EFA01548.1"/>
    <property type="molecule type" value="Genomic_DNA"/>
</dbReference>
<reference evidence="1 2" key="1">
    <citation type="journal article" date="2008" name="Nature">
        <title>The genome of the model beetle and pest Tribolium castaneum.</title>
        <authorList>
            <consortium name="Tribolium Genome Sequencing Consortium"/>
            <person name="Richards S."/>
            <person name="Gibbs R.A."/>
            <person name="Weinstock G.M."/>
            <person name="Brown S.J."/>
            <person name="Denell R."/>
            <person name="Beeman R.W."/>
            <person name="Gibbs R."/>
            <person name="Beeman R.W."/>
            <person name="Brown S.J."/>
            <person name="Bucher G."/>
            <person name="Friedrich M."/>
            <person name="Grimmelikhuijzen C.J."/>
            <person name="Klingler M."/>
            <person name="Lorenzen M."/>
            <person name="Richards S."/>
            <person name="Roth S."/>
            <person name="Schroder R."/>
            <person name="Tautz D."/>
            <person name="Zdobnov E.M."/>
            <person name="Muzny D."/>
            <person name="Gibbs R.A."/>
            <person name="Weinstock G.M."/>
            <person name="Attaway T."/>
            <person name="Bell S."/>
            <person name="Buhay C.J."/>
            <person name="Chandrabose M.N."/>
            <person name="Chavez D."/>
            <person name="Clerk-Blankenburg K.P."/>
            <person name="Cree A."/>
            <person name="Dao M."/>
            <person name="Davis C."/>
            <person name="Chacko J."/>
            <person name="Dinh H."/>
            <person name="Dugan-Rocha S."/>
            <person name="Fowler G."/>
            <person name="Garner T.T."/>
            <person name="Garnes J."/>
            <person name="Gnirke A."/>
            <person name="Hawes A."/>
            <person name="Hernandez J."/>
            <person name="Hines S."/>
            <person name="Holder M."/>
            <person name="Hume J."/>
            <person name="Jhangiani S.N."/>
            <person name="Joshi V."/>
            <person name="Khan Z.M."/>
            <person name="Jackson L."/>
            <person name="Kovar C."/>
            <person name="Kowis A."/>
            <person name="Lee S."/>
            <person name="Lewis L.R."/>
            <person name="Margolis J."/>
            <person name="Morgan M."/>
            <person name="Nazareth L.V."/>
            <person name="Nguyen N."/>
            <person name="Okwuonu G."/>
            <person name="Parker D."/>
            <person name="Richards S."/>
            <person name="Ruiz S.J."/>
            <person name="Santibanez J."/>
            <person name="Savard J."/>
            <person name="Scherer S.E."/>
            <person name="Schneider B."/>
            <person name="Sodergren E."/>
            <person name="Tautz D."/>
            <person name="Vattahil S."/>
            <person name="Villasana D."/>
            <person name="White C.S."/>
            <person name="Wright R."/>
            <person name="Park Y."/>
            <person name="Beeman R.W."/>
            <person name="Lord J."/>
            <person name="Oppert B."/>
            <person name="Lorenzen M."/>
            <person name="Brown S."/>
            <person name="Wang L."/>
            <person name="Savard J."/>
            <person name="Tautz D."/>
            <person name="Richards S."/>
            <person name="Weinstock G."/>
            <person name="Gibbs R.A."/>
            <person name="Liu Y."/>
            <person name="Worley K."/>
            <person name="Weinstock G."/>
            <person name="Elsik C.G."/>
            <person name="Reese J.T."/>
            <person name="Elhaik E."/>
            <person name="Landan G."/>
            <person name="Graur D."/>
            <person name="Arensburger P."/>
            <person name="Atkinson P."/>
            <person name="Beeman R.W."/>
            <person name="Beidler J."/>
            <person name="Brown S.J."/>
            <person name="Demuth J.P."/>
            <person name="Drury D.W."/>
            <person name="Du Y.Z."/>
            <person name="Fujiwara H."/>
            <person name="Lorenzen M."/>
            <person name="Maselli V."/>
            <person name="Osanai M."/>
            <person name="Park Y."/>
            <person name="Robertson H.M."/>
            <person name="Tu Z."/>
            <person name="Wang J.J."/>
            <person name="Wang S."/>
            <person name="Richards S."/>
            <person name="Song H."/>
            <person name="Zhang L."/>
            <person name="Sodergren E."/>
            <person name="Werner D."/>
            <person name="Stanke M."/>
            <person name="Morgenstern B."/>
            <person name="Solovyev V."/>
            <person name="Kosarev P."/>
            <person name="Brown G."/>
            <person name="Chen H.C."/>
            <person name="Ermolaeva O."/>
            <person name="Hlavina W."/>
            <person name="Kapustin Y."/>
            <person name="Kiryutin B."/>
            <person name="Kitts P."/>
            <person name="Maglott D."/>
            <person name="Pruitt K."/>
            <person name="Sapojnikov V."/>
            <person name="Souvorov A."/>
            <person name="Mackey A.J."/>
            <person name="Waterhouse R.M."/>
            <person name="Wyder S."/>
            <person name="Zdobnov E.M."/>
            <person name="Zdobnov E.M."/>
            <person name="Wyder S."/>
            <person name="Kriventseva E.V."/>
            <person name="Kadowaki T."/>
            <person name="Bork P."/>
            <person name="Aranda M."/>
            <person name="Bao R."/>
            <person name="Beermann A."/>
            <person name="Berns N."/>
            <person name="Bolognesi R."/>
            <person name="Bonneton F."/>
            <person name="Bopp D."/>
            <person name="Brown S.J."/>
            <person name="Bucher G."/>
            <person name="Butts T."/>
            <person name="Chaumot A."/>
            <person name="Denell R.E."/>
            <person name="Ferrier D.E."/>
            <person name="Friedrich M."/>
            <person name="Gordon C.M."/>
            <person name="Jindra M."/>
            <person name="Klingler M."/>
            <person name="Lan Q."/>
            <person name="Lattorff H.M."/>
            <person name="Laudet V."/>
            <person name="von Levetsow C."/>
            <person name="Liu Z."/>
            <person name="Lutz R."/>
            <person name="Lynch J.A."/>
            <person name="da Fonseca R.N."/>
            <person name="Posnien N."/>
            <person name="Reuter R."/>
            <person name="Roth S."/>
            <person name="Savard J."/>
            <person name="Schinko J.B."/>
            <person name="Schmitt C."/>
            <person name="Schoppmeier M."/>
            <person name="Schroder R."/>
            <person name="Shippy T.D."/>
            <person name="Simonnet F."/>
            <person name="Marques-Souza H."/>
            <person name="Tautz D."/>
            <person name="Tomoyasu Y."/>
            <person name="Trauner J."/>
            <person name="Van der Zee M."/>
            <person name="Vervoort M."/>
            <person name="Wittkopp N."/>
            <person name="Wimmer E.A."/>
            <person name="Yang X."/>
            <person name="Jones A.K."/>
            <person name="Sattelle D.B."/>
            <person name="Ebert P.R."/>
            <person name="Nelson D."/>
            <person name="Scott J.G."/>
            <person name="Beeman R.W."/>
            <person name="Muthukrishnan S."/>
            <person name="Kramer K.J."/>
            <person name="Arakane Y."/>
            <person name="Beeman R.W."/>
            <person name="Zhu Q."/>
            <person name="Hogenkamp D."/>
            <person name="Dixit R."/>
            <person name="Oppert B."/>
            <person name="Jiang H."/>
            <person name="Zou Z."/>
            <person name="Marshall J."/>
            <person name="Elpidina E."/>
            <person name="Vinokurov K."/>
            <person name="Oppert C."/>
            <person name="Zou Z."/>
            <person name="Evans J."/>
            <person name="Lu Z."/>
            <person name="Zhao P."/>
            <person name="Sumathipala N."/>
            <person name="Altincicek B."/>
            <person name="Vilcinskas A."/>
            <person name="Williams M."/>
            <person name="Hultmark D."/>
            <person name="Hetru C."/>
            <person name="Jiang H."/>
            <person name="Grimmelikhuijzen C.J."/>
            <person name="Hauser F."/>
            <person name="Cazzamali G."/>
            <person name="Williamson M."/>
            <person name="Park Y."/>
            <person name="Li B."/>
            <person name="Tanaka Y."/>
            <person name="Predel R."/>
            <person name="Neupert S."/>
            <person name="Schachtner J."/>
            <person name="Verleyen P."/>
            <person name="Raible F."/>
            <person name="Bork P."/>
            <person name="Friedrich M."/>
            <person name="Walden K.K."/>
            <person name="Robertson H.M."/>
            <person name="Angeli S."/>
            <person name="Foret S."/>
            <person name="Bucher G."/>
            <person name="Schuetz S."/>
            <person name="Maleszka R."/>
            <person name="Wimmer E.A."/>
            <person name="Beeman R.W."/>
            <person name="Lorenzen M."/>
            <person name="Tomoyasu Y."/>
            <person name="Miller S.C."/>
            <person name="Grossmann D."/>
            <person name="Bucher G."/>
        </authorList>
    </citation>
    <scope>NUCLEOTIDE SEQUENCE [LARGE SCALE GENOMIC DNA]</scope>
    <source>
        <strain evidence="1 2">Georgia GA2</strain>
    </source>
</reference>
<organism evidence="1 2">
    <name type="scientific">Tribolium castaneum</name>
    <name type="common">Red flour beetle</name>
    <dbReference type="NCBI Taxonomy" id="7070"/>
    <lineage>
        <taxon>Eukaryota</taxon>
        <taxon>Metazoa</taxon>
        <taxon>Ecdysozoa</taxon>
        <taxon>Arthropoda</taxon>
        <taxon>Hexapoda</taxon>
        <taxon>Insecta</taxon>
        <taxon>Pterygota</taxon>
        <taxon>Neoptera</taxon>
        <taxon>Endopterygota</taxon>
        <taxon>Coleoptera</taxon>
        <taxon>Polyphaga</taxon>
        <taxon>Cucujiformia</taxon>
        <taxon>Tenebrionidae</taxon>
        <taxon>Tenebrionidae incertae sedis</taxon>
        <taxon>Tribolium</taxon>
    </lineage>
</organism>
<protein>
    <submittedName>
        <fullName evidence="1">Uncharacterized protein</fullName>
    </submittedName>
</protein>
<name>D2A1D3_TRICA</name>
<keyword evidence="2" id="KW-1185">Reference proteome</keyword>
<accession>D2A1D3</accession>
<reference evidence="1 2" key="2">
    <citation type="journal article" date="2010" name="Nucleic Acids Res.">
        <title>BeetleBase in 2010: revisions to provide comprehensive genomic information for Tribolium castaneum.</title>
        <authorList>
            <person name="Kim H.S."/>
            <person name="Murphy T."/>
            <person name="Xia J."/>
            <person name="Caragea D."/>
            <person name="Park Y."/>
            <person name="Beeman R.W."/>
            <person name="Lorenzen M.D."/>
            <person name="Butcher S."/>
            <person name="Manak J.R."/>
            <person name="Brown S.J."/>
        </authorList>
    </citation>
    <scope>GENOME REANNOTATION</scope>
    <source>
        <strain evidence="1 2">Georgia GA2</strain>
    </source>
</reference>
<dbReference type="Proteomes" id="UP000007266">
    <property type="component" value="Linkage group 4"/>
</dbReference>
<evidence type="ECO:0000313" key="1">
    <source>
        <dbReference type="EMBL" id="EFA01548.1"/>
    </source>
</evidence>
<gene>
    <name evidence="1" type="primary">GLEAN_07109</name>
    <name evidence="1" type="ORF">TcasGA2_TC007109</name>
</gene>
<dbReference type="InParanoid" id="D2A1D3"/>
<evidence type="ECO:0000313" key="2">
    <source>
        <dbReference type="Proteomes" id="UP000007266"/>
    </source>
</evidence>